<feature type="domain" description="D-galactarate/Altronate dehydratase C-terminal" evidence="4">
    <location>
        <begin position="256"/>
        <end position="375"/>
    </location>
</feature>
<evidence type="ECO:0000256" key="2">
    <source>
        <dbReference type="ARBA" id="ARBA00023239"/>
    </source>
</evidence>
<keyword evidence="5" id="KW-0378">Hydrolase</keyword>
<dbReference type="Pfam" id="PF04295">
    <property type="entry name" value="GD_AH_second"/>
    <property type="match status" value="1"/>
</dbReference>
<dbReference type="RefSeq" id="WP_343773201.1">
    <property type="nucleotide sequence ID" value="NZ_BAAADV010000001.1"/>
</dbReference>
<dbReference type="InterPro" id="IPR007392">
    <property type="entry name" value="GD_AH_second"/>
</dbReference>
<dbReference type="InterPro" id="IPR052172">
    <property type="entry name" value="UxaA_altronate/galactarate_dh"/>
</dbReference>
<sequence>MSAPTGAASTRESTTSFEAYRRDDGRAGVRNRVLVVPSVICSHIVAERIAEREDGAVCAPHDHGCGQIGDDHDQTERTLLNLARNPNVAGATVVGLGCEHLQSGPFADRVAESGVTVRETAIQDAGGTEACVEEGAAATADLAAAAADADRADATLADLTVGVVSSDLEGSTRTVADPLVGDTVDALIDAGARVVVAGTDRLAAHRDAAADRAATATVAESIQEIGERDAGRPGNARRVARRAADAPFDEIVEAWGNASVDELVPYGGRASTDAGLTLVDAPSRFEEAATALAAAGASVVVHVTADGVPTGHPVVPVLKVTGDGATAEALADDIDLDARAADADAVLDELVRVAGGERTASEDHGLTSFAISRVGPSL</sequence>
<dbReference type="EMBL" id="BAAADV010000001">
    <property type="protein sequence ID" value="GAA0669144.1"/>
    <property type="molecule type" value="Genomic_DNA"/>
</dbReference>
<feature type="domain" description="D-galactarate/Altronate dehydratase second" evidence="3">
    <location>
        <begin position="19"/>
        <end position="146"/>
    </location>
</feature>
<protein>
    <submittedName>
        <fullName evidence="5">UxaA family hydrolase</fullName>
    </submittedName>
</protein>
<dbReference type="GO" id="GO:0019698">
    <property type="term" value="P:D-galacturonate catabolic process"/>
    <property type="evidence" value="ECO:0007669"/>
    <property type="project" value="TreeGrafter"/>
</dbReference>
<comment type="caution">
    <text evidence="5">The sequence shown here is derived from an EMBL/GenBank/DDBJ whole genome shotgun (WGS) entry which is preliminary data.</text>
</comment>
<dbReference type="GO" id="GO:0016787">
    <property type="term" value="F:hydrolase activity"/>
    <property type="evidence" value="ECO:0007669"/>
    <property type="project" value="UniProtKB-KW"/>
</dbReference>
<accession>A0AAV3T8Y9</accession>
<evidence type="ECO:0000313" key="6">
    <source>
        <dbReference type="Proteomes" id="UP001500420"/>
    </source>
</evidence>
<dbReference type="PANTHER" id="PTHR30536:SF5">
    <property type="entry name" value="ALTRONATE DEHYDRATASE"/>
    <property type="match status" value="1"/>
</dbReference>
<dbReference type="PANTHER" id="PTHR30536">
    <property type="entry name" value="ALTRONATE/GALACTARATE DEHYDRATASE"/>
    <property type="match status" value="1"/>
</dbReference>
<dbReference type="Proteomes" id="UP001500420">
    <property type="component" value="Unassembled WGS sequence"/>
</dbReference>
<keyword evidence="2" id="KW-0456">Lyase</keyword>
<evidence type="ECO:0000256" key="1">
    <source>
        <dbReference type="ARBA" id="ARBA00010986"/>
    </source>
</evidence>
<keyword evidence="6" id="KW-1185">Reference proteome</keyword>
<evidence type="ECO:0000259" key="3">
    <source>
        <dbReference type="Pfam" id="PF04295"/>
    </source>
</evidence>
<evidence type="ECO:0000259" key="4">
    <source>
        <dbReference type="Pfam" id="PF20629"/>
    </source>
</evidence>
<comment type="similarity">
    <text evidence="1">Belongs to the UxaA family.</text>
</comment>
<organism evidence="5 6">
    <name type="scientific">Natronoarchaeum mannanilyticum</name>
    <dbReference type="NCBI Taxonomy" id="926360"/>
    <lineage>
        <taxon>Archaea</taxon>
        <taxon>Methanobacteriati</taxon>
        <taxon>Methanobacteriota</taxon>
        <taxon>Stenosarchaea group</taxon>
        <taxon>Halobacteria</taxon>
        <taxon>Halobacteriales</taxon>
        <taxon>Natronoarchaeaceae</taxon>
    </lineage>
</organism>
<dbReference type="InterPro" id="IPR048332">
    <property type="entry name" value="GD_AH_C"/>
</dbReference>
<name>A0AAV3T8Y9_9EURY</name>
<evidence type="ECO:0000313" key="5">
    <source>
        <dbReference type="EMBL" id="GAA0669144.1"/>
    </source>
</evidence>
<dbReference type="Pfam" id="PF20629">
    <property type="entry name" value="GD_AH_C"/>
    <property type="match status" value="1"/>
</dbReference>
<dbReference type="AlphaFoldDB" id="A0AAV3T8Y9"/>
<gene>
    <name evidence="5" type="ORF">GCM10009020_13830</name>
</gene>
<reference evidence="5 6" key="1">
    <citation type="journal article" date="2019" name="Int. J. Syst. Evol. Microbiol.">
        <title>The Global Catalogue of Microorganisms (GCM) 10K type strain sequencing project: providing services to taxonomists for standard genome sequencing and annotation.</title>
        <authorList>
            <consortium name="The Broad Institute Genomics Platform"/>
            <consortium name="The Broad Institute Genome Sequencing Center for Infectious Disease"/>
            <person name="Wu L."/>
            <person name="Ma J."/>
        </authorList>
    </citation>
    <scope>NUCLEOTIDE SEQUENCE [LARGE SCALE GENOMIC DNA]</scope>
    <source>
        <strain evidence="5 6">JCM 16328</strain>
    </source>
</reference>
<dbReference type="GO" id="GO:0016829">
    <property type="term" value="F:lyase activity"/>
    <property type="evidence" value="ECO:0007669"/>
    <property type="project" value="UniProtKB-KW"/>
</dbReference>
<proteinExistence type="inferred from homology"/>